<dbReference type="InterPro" id="IPR008868">
    <property type="entry name" value="TniB"/>
</dbReference>
<evidence type="ECO:0000313" key="2">
    <source>
        <dbReference type="EMBL" id="RNJ48201.1"/>
    </source>
</evidence>
<organism evidence="3 4">
    <name type="scientific">Methylocystis hirsuta</name>
    <dbReference type="NCBI Taxonomy" id="369798"/>
    <lineage>
        <taxon>Bacteria</taxon>
        <taxon>Pseudomonadati</taxon>
        <taxon>Pseudomonadota</taxon>
        <taxon>Alphaproteobacteria</taxon>
        <taxon>Hyphomicrobiales</taxon>
        <taxon>Methylocystaceae</taxon>
        <taxon>Methylocystis</taxon>
    </lineage>
</organism>
<keyword evidence="4" id="KW-1185">Reference proteome</keyword>
<sequence length="293" mass="32676">MNLDHPHLAPQAAALLSMTDELRIKATRTERWIGFARARHTLEHLQFLCDYPPSTRPPGLAIYAHSGMGKTMLVEKFRRANPPIVHSFAGSEVVPVLSISLSSKPSERRIYAQLLSSAGVDMRNAMTLVEMEVRALNLLKQLKVRVIVIDEVHNLLAGSPREQRVILQLFRHLSNELKASLVCLGIADAREAIAGDTQLARRLDQIVLPRWKADEEFQGLVVGILRSLPLRRPSALSAQSLRTLTRATDGITAKVFCMLNELAVEAVRSGSEQITDEDVERWKPALEREAVFA</sequence>
<proteinExistence type="predicted"/>
<feature type="domain" description="AAA+ ATPase" evidence="1">
    <location>
        <begin position="56"/>
        <end position="213"/>
    </location>
</feature>
<dbReference type="OrthoDB" id="14765at2"/>
<protein>
    <submittedName>
        <fullName evidence="3">AAA family ATPase</fullName>
    </submittedName>
</protein>
<name>A0A3M9XJ54_9HYPH</name>
<dbReference type="Proteomes" id="UP000268623">
    <property type="component" value="Unassembled WGS sequence"/>
</dbReference>
<dbReference type="EMBL" id="QWDD01000003">
    <property type="protein sequence ID" value="RNJ48201.1"/>
    <property type="molecule type" value="Genomic_DNA"/>
</dbReference>
<accession>A0A3M9XJ54</accession>
<dbReference type="SMART" id="SM00382">
    <property type="entry name" value="AAA"/>
    <property type="match status" value="1"/>
</dbReference>
<evidence type="ECO:0000313" key="4">
    <source>
        <dbReference type="Proteomes" id="UP000268623"/>
    </source>
</evidence>
<gene>
    <name evidence="3" type="ORF">D1O30_19225</name>
    <name evidence="2" type="ORF">D1O30_20580</name>
</gene>
<dbReference type="InterPro" id="IPR003593">
    <property type="entry name" value="AAA+_ATPase"/>
</dbReference>
<dbReference type="Pfam" id="PF05621">
    <property type="entry name" value="TniB"/>
    <property type="match status" value="1"/>
</dbReference>
<dbReference type="EMBL" id="QWDD01000002">
    <property type="protein sequence ID" value="RNJ48233.1"/>
    <property type="molecule type" value="Genomic_DNA"/>
</dbReference>
<dbReference type="AlphaFoldDB" id="A0A3M9XJ54"/>
<comment type="caution">
    <text evidence="3">The sequence shown here is derived from an EMBL/GenBank/DDBJ whole genome shotgun (WGS) entry which is preliminary data.</text>
</comment>
<dbReference type="Gene3D" id="3.40.50.300">
    <property type="entry name" value="P-loop containing nucleotide triphosphate hydrolases"/>
    <property type="match status" value="1"/>
</dbReference>
<evidence type="ECO:0000259" key="1">
    <source>
        <dbReference type="SMART" id="SM00382"/>
    </source>
</evidence>
<evidence type="ECO:0000313" key="3">
    <source>
        <dbReference type="EMBL" id="RNJ48233.1"/>
    </source>
</evidence>
<reference evidence="3 4" key="1">
    <citation type="submission" date="2018-08" db="EMBL/GenBank/DDBJ databases">
        <title>Genome sequence of Methylocystis hirsuta CSC1, a methanotroph able to accumulate PHAs.</title>
        <authorList>
            <person name="Bordel S."/>
            <person name="Rodriguez E."/>
            <person name="Gancedo J."/>
            <person name="Munoz R."/>
        </authorList>
    </citation>
    <scope>NUCLEOTIDE SEQUENCE [LARGE SCALE GENOMIC DNA]</scope>
    <source>
        <strain evidence="3 4">CSC1</strain>
    </source>
</reference>
<dbReference type="SUPFAM" id="SSF52540">
    <property type="entry name" value="P-loop containing nucleoside triphosphate hydrolases"/>
    <property type="match status" value="1"/>
</dbReference>
<dbReference type="InterPro" id="IPR027417">
    <property type="entry name" value="P-loop_NTPase"/>
</dbReference>